<dbReference type="SUPFAM" id="SSF51905">
    <property type="entry name" value="FAD/NAD(P)-binding domain"/>
    <property type="match status" value="1"/>
</dbReference>
<evidence type="ECO:0000313" key="2">
    <source>
        <dbReference type="EMBL" id="MBE7323248.1"/>
    </source>
</evidence>
<evidence type="ECO:0000259" key="1">
    <source>
        <dbReference type="Pfam" id="PF01593"/>
    </source>
</evidence>
<sequence length="438" mass="46613">MRVVVVGGGFAGMASAARLAKLGHAVTLLEAASTLGGALGSTTVDDFTFDTGPSTTLLPAVTRDLFRKSGRPIERELDLVPVEVIRTHRFADGATLALPGGSRAAQKRAFDALHPGSGAAWVGYVDSWAEPWERLRKDYLERPWDPDLAHPDAAALLRSRTTLHQAVTRHLDDPRARAVATHSFVADGHDPRRVPAWLGTISYVEQKFGAWTVDGGLSLLGEALARRLTTRKVEIHTATPVTDVLVRSARVRGVRTDAGELEADVVVCAVDPRQFPALRPWIRGTRPVALPRITHLGISGALPPWVADSGEVVLHGGRGESTLVLRHGGTAPVDHAVLTVQHRGDARTDLVAELAARGVDLRDRVVTRVERSPADLTALWGGSPLGVQWRGRSTLRRRWGPTTPVAGLYAAGAHATPGSGLPFTGLSGALVAQSVGPA</sequence>
<dbReference type="PANTHER" id="PTHR43734:SF1">
    <property type="entry name" value="PHYTOENE DESATURASE"/>
    <property type="match status" value="1"/>
</dbReference>
<gene>
    <name evidence="2" type="ORF">IEQ44_01100</name>
</gene>
<feature type="domain" description="Amine oxidase" evidence="1">
    <location>
        <begin position="10"/>
        <end position="280"/>
    </location>
</feature>
<dbReference type="InterPro" id="IPR002937">
    <property type="entry name" value="Amino_oxidase"/>
</dbReference>
<comment type="caution">
    <text evidence="2">The sequence shown here is derived from an EMBL/GenBank/DDBJ whole genome shotgun (WGS) entry which is preliminary data.</text>
</comment>
<dbReference type="Gene3D" id="3.50.50.60">
    <property type="entry name" value="FAD/NAD(P)-binding domain"/>
    <property type="match status" value="2"/>
</dbReference>
<keyword evidence="3" id="KW-1185">Reference proteome</keyword>
<dbReference type="PANTHER" id="PTHR43734">
    <property type="entry name" value="PHYTOENE DESATURASE"/>
    <property type="match status" value="1"/>
</dbReference>
<accession>A0ABR9RNU2</accession>
<protein>
    <submittedName>
        <fullName evidence="2">NAD(P)/FAD-dependent oxidoreductase</fullName>
    </submittedName>
</protein>
<dbReference type="Proteomes" id="UP000756387">
    <property type="component" value="Unassembled WGS sequence"/>
</dbReference>
<organism evidence="2 3">
    <name type="scientific">Nocardioides malaquae</name>
    <dbReference type="NCBI Taxonomy" id="2773426"/>
    <lineage>
        <taxon>Bacteria</taxon>
        <taxon>Bacillati</taxon>
        <taxon>Actinomycetota</taxon>
        <taxon>Actinomycetes</taxon>
        <taxon>Propionibacteriales</taxon>
        <taxon>Nocardioidaceae</taxon>
        <taxon>Nocardioides</taxon>
    </lineage>
</organism>
<dbReference type="EMBL" id="JADCSA010000001">
    <property type="protein sequence ID" value="MBE7323248.1"/>
    <property type="molecule type" value="Genomic_DNA"/>
</dbReference>
<proteinExistence type="predicted"/>
<reference evidence="2 3" key="1">
    <citation type="submission" date="2020-10" db="EMBL/GenBank/DDBJ databases">
        <title>Nocardioides sp. isolated from sludge.</title>
        <authorList>
            <person name="Zhang X."/>
        </authorList>
    </citation>
    <scope>NUCLEOTIDE SEQUENCE [LARGE SCALE GENOMIC DNA]</scope>
    <source>
        <strain evidence="2 3">Y6</strain>
    </source>
</reference>
<evidence type="ECO:0000313" key="3">
    <source>
        <dbReference type="Proteomes" id="UP000756387"/>
    </source>
</evidence>
<dbReference type="Pfam" id="PF01593">
    <property type="entry name" value="Amino_oxidase"/>
    <property type="match status" value="1"/>
</dbReference>
<dbReference type="InterPro" id="IPR036188">
    <property type="entry name" value="FAD/NAD-bd_sf"/>
</dbReference>
<name>A0ABR9RNU2_9ACTN</name>